<organism evidence="2 3">
    <name type="scientific">Cloacibacterium rupense</name>
    <dbReference type="NCBI Taxonomy" id="517423"/>
    <lineage>
        <taxon>Bacteria</taxon>
        <taxon>Pseudomonadati</taxon>
        <taxon>Bacteroidota</taxon>
        <taxon>Flavobacteriia</taxon>
        <taxon>Flavobacteriales</taxon>
        <taxon>Weeksellaceae</taxon>
    </lineage>
</organism>
<dbReference type="Proteomes" id="UP000620064">
    <property type="component" value="Unassembled WGS sequence"/>
</dbReference>
<accession>A0ABQ2NJ26</accession>
<feature type="transmembrane region" description="Helical" evidence="1">
    <location>
        <begin position="111"/>
        <end position="129"/>
    </location>
</feature>
<proteinExistence type="predicted"/>
<keyword evidence="1" id="KW-0812">Transmembrane</keyword>
<dbReference type="EMBL" id="BMLV01000003">
    <property type="protein sequence ID" value="GGP04601.1"/>
    <property type="molecule type" value="Genomic_DNA"/>
</dbReference>
<reference evidence="3" key="1">
    <citation type="journal article" date="2019" name="Int. J. Syst. Evol. Microbiol.">
        <title>The Global Catalogue of Microorganisms (GCM) 10K type strain sequencing project: providing services to taxonomists for standard genome sequencing and annotation.</title>
        <authorList>
            <consortium name="The Broad Institute Genomics Platform"/>
            <consortium name="The Broad Institute Genome Sequencing Center for Infectious Disease"/>
            <person name="Wu L."/>
            <person name="Ma J."/>
        </authorList>
    </citation>
    <scope>NUCLEOTIDE SEQUENCE [LARGE SCALE GENOMIC DNA]</scope>
    <source>
        <strain evidence="3">CGMCC 1.7656</strain>
    </source>
</reference>
<protein>
    <recommendedName>
        <fullName evidence="4">DUF3592 domain-containing protein</fullName>
    </recommendedName>
</protein>
<gene>
    <name evidence="2" type="ORF">GCM10010992_17700</name>
</gene>
<feature type="transmembrane region" description="Helical" evidence="1">
    <location>
        <begin position="12"/>
        <end position="30"/>
    </location>
</feature>
<evidence type="ECO:0000313" key="2">
    <source>
        <dbReference type="EMBL" id="GGP04601.1"/>
    </source>
</evidence>
<evidence type="ECO:0008006" key="4">
    <source>
        <dbReference type="Google" id="ProtNLM"/>
    </source>
</evidence>
<name>A0ABQ2NJ26_9FLAO</name>
<keyword evidence="3" id="KW-1185">Reference proteome</keyword>
<keyword evidence="1" id="KW-0472">Membrane</keyword>
<evidence type="ECO:0000256" key="1">
    <source>
        <dbReference type="SAM" id="Phobius"/>
    </source>
</evidence>
<sequence length="139" mass="16513">MIISKLYNKNHLFFILFIFIGFIYSLYNYFNYQKIINEYLPIEKVVIGQSCRAYTKLASGVYIKNGNKVYNVKLDYGNCIKYPPNSKIYVIYDKQNDSYIYPVEEYNTGRIYFLGIILLISIIPWTYLLEFKNSNKGKK</sequence>
<dbReference type="RefSeq" id="WP_188617746.1">
    <property type="nucleotide sequence ID" value="NZ_BMLV01000003.1"/>
</dbReference>
<comment type="caution">
    <text evidence="2">The sequence shown here is derived from an EMBL/GenBank/DDBJ whole genome shotgun (WGS) entry which is preliminary data.</text>
</comment>
<keyword evidence="1" id="KW-1133">Transmembrane helix</keyword>
<evidence type="ECO:0000313" key="3">
    <source>
        <dbReference type="Proteomes" id="UP000620064"/>
    </source>
</evidence>